<feature type="compositionally biased region" description="Basic and acidic residues" evidence="1">
    <location>
        <begin position="7"/>
        <end position="16"/>
    </location>
</feature>
<feature type="region of interest" description="Disordered" evidence="1">
    <location>
        <begin position="236"/>
        <end position="320"/>
    </location>
</feature>
<evidence type="ECO:0000256" key="1">
    <source>
        <dbReference type="SAM" id="MobiDB-lite"/>
    </source>
</evidence>
<sequence length="498" mass="57613">MQFGFKNHTESQEGMRKGRTSSQKLLSRNLPTRFKNCRGSLPVPGSNNPDLGWKFIHKLPKTKASSTKIFHCKTSNVSCESRRGYKIIPIKRNIRKTKAADFLSKMTDPTYISPTLHKTIRYNPKTMLRKIQSPPSNAALKQQKVKIPQSNIKNSLPPSLRKEMRRVAKEHKFTEFVQYENIGFNNKGVWTKNAKKNKKDVTIDLSKTETLIHKEPSCFKTTKNITCFADEDILRETPSEQETTQKEPIRDSFEKKRNLVRKIQTQRSSRTGYTSKRSQVPSTQPQSPSDCKESKKVNLRNTFFPKPSKEKNHSKDPFKNNFIKVARKGLNTNLNEQGKAEQAQKNYSKSVPKFGNQDTLSKQTYSISELNSDYKSFLTCSELNLWDTYEAHWLSFSKTPSPSTLTASQIPFPPNNTTFILHMRRILERKGEGVQVRNTKEQWRKCVKEALRRYHPDKFRQNFGKLLDNEHEKEILMGRINSLCQVMGIMLACIQGKW</sequence>
<feature type="compositionally biased region" description="Polar residues" evidence="1">
    <location>
        <begin position="263"/>
        <end position="277"/>
    </location>
</feature>
<dbReference type="EMBL" id="CAMPGE010006636">
    <property type="protein sequence ID" value="CAI2365508.1"/>
    <property type="molecule type" value="Genomic_DNA"/>
</dbReference>
<protein>
    <submittedName>
        <fullName evidence="2">Uncharacterized protein</fullName>
    </submittedName>
</protein>
<feature type="compositionally biased region" description="Basic and acidic residues" evidence="1">
    <location>
        <begin position="236"/>
        <end position="257"/>
    </location>
</feature>
<organism evidence="2 3">
    <name type="scientific">Euplotes crassus</name>
    <dbReference type="NCBI Taxonomy" id="5936"/>
    <lineage>
        <taxon>Eukaryota</taxon>
        <taxon>Sar</taxon>
        <taxon>Alveolata</taxon>
        <taxon>Ciliophora</taxon>
        <taxon>Intramacronucleata</taxon>
        <taxon>Spirotrichea</taxon>
        <taxon>Hypotrichia</taxon>
        <taxon>Euplotida</taxon>
        <taxon>Euplotidae</taxon>
        <taxon>Moneuplotes</taxon>
    </lineage>
</organism>
<gene>
    <name evidence="2" type="ORF">ECRASSUSDP1_LOCUS6833</name>
</gene>
<feature type="compositionally biased region" description="Basic and acidic residues" evidence="1">
    <location>
        <begin position="307"/>
        <end position="318"/>
    </location>
</feature>
<feature type="compositionally biased region" description="Low complexity" evidence="1">
    <location>
        <begin position="278"/>
        <end position="289"/>
    </location>
</feature>
<reference evidence="2" key="1">
    <citation type="submission" date="2023-07" db="EMBL/GenBank/DDBJ databases">
        <authorList>
            <consortium name="AG Swart"/>
            <person name="Singh M."/>
            <person name="Singh A."/>
            <person name="Seah K."/>
            <person name="Emmerich C."/>
        </authorList>
    </citation>
    <scope>NUCLEOTIDE SEQUENCE</scope>
    <source>
        <strain evidence="2">DP1</strain>
    </source>
</reference>
<evidence type="ECO:0000313" key="3">
    <source>
        <dbReference type="Proteomes" id="UP001295684"/>
    </source>
</evidence>
<evidence type="ECO:0000313" key="2">
    <source>
        <dbReference type="EMBL" id="CAI2365508.1"/>
    </source>
</evidence>
<name>A0AAD1UB69_EUPCR</name>
<dbReference type="AlphaFoldDB" id="A0AAD1UB69"/>
<dbReference type="Proteomes" id="UP001295684">
    <property type="component" value="Unassembled WGS sequence"/>
</dbReference>
<keyword evidence="3" id="KW-1185">Reference proteome</keyword>
<comment type="caution">
    <text evidence="2">The sequence shown here is derived from an EMBL/GenBank/DDBJ whole genome shotgun (WGS) entry which is preliminary data.</text>
</comment>
<feature type="region of interest" description="Disordered" evidence="1">
    <location>
        <begin position="1"/>
        <end position="26"/>
    </location>
</feature>
<accession>A0AAD1UB69</accession>
<proteinExistence type="predicted"/>